<evidence type="ECO:0000256" key="5">
    <source>
        <dbReference type="ARBA" id="ARBA00022822"/>
    </source>
</evidence>
<dbReference type="InterPro" id="IPR001240">
    <property type="entry name" value="PRAI_dom"/>
</dbReference>
<keyword evidence="4 8" id="KW-0028">Amino-acid biosynthesis</keyword>
<dbReference type="EMBL" id="QREL01000002">
    <property type="protein sequence ID" value="REE26292.1"/>
    <property type="molecule type" value="Genomic_DNA"/>
</dbReference>
<evidence type="ECO:0000256" key="3">
    <source>
        <dbReference type="ARBA" id="ARBA00007571"/>
    </source>
</evidence>
<comment type="similarity">
    <text evidence="3 8">Belongs to the TrpF family.</text>
</comment>
<proteinExistence type="inferred from homology"/>
<gene>
    <name evidence="8" type="primary">trpF</name>
    <name evidence="10" type="ORF">C7452_1252</name>
</gene>
<dbReference type="CDD" id="cd00405">
    <property type="entry name" value="PRAI"/>
    <property type="match status" value="1"/>
</dbReference>
<dbReference type="InterPro" id="IPR044643">
    <property type="entry name" value="TrpF_fam"/>
</dbReference>
<dbReference type="GO" id="GO:0000162">
    <property type="term" value="P:L-tryptophan biosynthetic process"/>
    <property type="evidence" value="ECO:0007669"/>
    <property type="project" value="UniProtKB-UniRule"/>
</dbReference>
<keyword evidence="7 8" id="KW-0413">Isomerase</keyword>
<accession>A0A371NCP7</accession>
<evidence type="ECO:0000259" key="9">
    <source>
        <dbReference type="Pfam" id="PF00697"/>
    </source>
</evidence>
<dbReference type="Proteomes" id="UP000256864">
    <property type="component" value="Unassembled WGS sequence"/>
</dbReference>
<dbReference type="Pfam" id="PF00697">
    <property type="entry name" value="PRAI"/>
    <property type="match status" value="1"/>
</dbReference>
<dbReference type="EC" id="5.3.1.24" evidence="8"/>
<evidence type="ECO:0000256" key="8">
    <source>
        <dbReference type="HAMAP-Rule" id="MF_00135"/>
    </source>
</evidence>
<protein>
    <recommendedName>
        <fullName evidence="8">N-(5'-phosphoribosyl)anthranilate isomerase</fullName>
        <shortName evidence="8">PRAI</shortName>
        <ecNumber evidence="8">5.3.1.24</ecNumber>
    </recommendedName>
</protein>
<dbReference type="GO" id="GO:0004640">
    <property type="term" value="F:phosphoribosylanthranilate isomerase activity"/>
    <property type="evidence" value="ECO:0007669"/>
    <property type="project" value="UniProtKB-UniRule"/>
</dbReference>
<evidence type="ECO:0000313" key="11">
    <source>
        <dbReference type="Proteomes" id="UP000256864"/>
    </source>
</evidence>
<evidence type="ECO:0000256" key="1">
    <source>
        <dbReference type="ARBA" id="ARBA00001164"/>
    </source>
</evidence>
<dbReference type="InterPro" id="IPR013785">
    <property type="entry name" value="Aldolase_TIM"/>
</dbReference>
<comment type="catalytic activity">
    <reaction evidence="1 8">
        <text>N-(5-phospho-beta-D-ribosyl)anthranilate = 1-(2-carboxyphenylamino)-1-deoxy-D-ribulose 5-phosphate</text>
        <dbReference type="Rhea" id="RHEA:21540"/>
        <dbReference type="ChEBI" id="CHEBI:18277"/>
        <dbReference type="ChEBI" id="CHEBI:58613"/>
        <dbReference type="EC" id="5.3.1.24"/>
    </reaction>
</comment>
<comment type="pathway">
    <text evidence="2 8">Amino-acid biosynthesis; L-tryptophan biosynthesis; L-tryptophan from chorismate: step 3/5.</text>
</comment>
<keyword evidence="6 8" id="KW-0057">Aromatic amino acid biosynthesis</keyword>
<keyword evidence="11" id="KW-1185">Reference proteome</keyword>
<evidence type="ECO:0000256" key="6">
    <source>
        <dbReference type="ARBA" id="ARBA00023141"/>
    </source>
</evidence>
<dbReference type="AlphaFoldDB" id="A0A371NCP7"/>
<organism evidence="10 11">
    <name type="scientific">Methanothermobacter defluvii</name>
    <dbReference type="NCBI Taxonomy" id="49339"/>
    <lineage>
        <taxon>Archaea</taxon>
        <taxon>Methanobacteriati</taxon>
        <taxon>Methanobacteriota</taxon>
        <taxon>Methanomada group</taxon>
        <taxon>Methanobacteria</taxon>
        <taxon>Methanobacteriales</taxon>
        <taxon>Methanobacteriaceae</taxon>
        <taxon>Methanothermobacter</taxon>
    </lineage>
</organism>
<dbReference type="InterPro" id="IPR011060">
    <property type="entry name" value="RibuloseP-bd_barrel"/>
</dbReference>
<dbReference type="PANTHER" id="PTHR42894:SF1">
    <property type="entry name" value="N-(5'-PHOSPHORIBOSYL)ANTHRANILATE ISOMERASE"/>
    <property type="match status" value="1"/>
</dbReference>
<dbReference type="HAMAP" id="MF_00135">
    <property type="entry name" value="PRAI"/>
    <property type="match status" value="1"/>
</dbReference>
<comment type="caution">
    <text evidence="10">The sequence shown here is derived from an EMBL/GenBank/DDBJ whole genome shotgun (WGS) entry which is preliminary data.</text>
</comment>
<evidence type="ECO:0000313" key="10">
    <source>
        <dbReference type="EMBL" id="REE26292.1"/>
    </source>
</evidence>
<dbReference type="UniPathway" id="UPA00035">
    <property type="reaction ID" value="UER00042"/>
</dbReference>
<dbReference type="PANTHER" id="PTHR42894">
    <property type="entry name" value="N-(5'-PHOSPHORIBOSYL)ANTHRANILATE ISOMERASE"/>
    <property type="match status" value="1"/>
</dbReference>
<evidence type="ECO:0000256" key="2">
    <source>
        <dbReference type="ARBA" id="ARBA00004664"/>
    </source>
</evidence>
<evidence type="ECO:0000256" key="7">
    <source>
        <dbReference type="ARBA" id="ARBA00023235"/>
    </source>
</evidence>
<sequence length="244" mass="26238">MNSLNSSHESLADVLVKICGIKRPEDAILADKLGADLLGLIHIERSPRHLTGRELEDILSLIPPEKAVIVLEPSDPVEVAEVIERTGVERIQLHSISCEDARGIKRVLTENGFNPGITVAVPPEPGALDVLDHIPCSCVMLDSSSGGRTGGTGRMIPPDLALGMLRLIRSHESAPEVALAGGLGPSTVRLNPEYLLEFDCLDFNSGIEAAPGIKDHAMMFELMEYMGRTGGLQKPSRLQRGELS</sequence>
<dbReference type="SUPFAM" id="SSF51366">
    <property type="entry name" value="Ribulose-phoshate binding barrel"/>
    <property type="match status" value="1"/>
</dbReference>
<name>A0A371NCP7_9EURY</name>
<feature type="domain" description="N-(5'phosphoribosyl) anthranilate isomerase (PRAI)" evidence="9">
    <location>
        <begin position="16"/>
        <end position="223"/>
    </location>
</feature>
<evidence type="ECO:0000256" key="4">
    <source>
        <dbReference type="ARBA" id="ARBA00022605"/>
    </source>
</evidence>
<keyword evidence="5 8" id="KW-0822">Tryptophan biosynthesis</keyword>
<reference evidence="10 11" key="1">
    <citation type="submission" date="2018-07" db="EMBL/GenBank/DDBJ databases">
        <title>Genomic Encyclopedia of Type Strains, Phase IV (KMG-IV): sequencing the most valuable type-strain genomes for metagenomic binning, comparative biology and taxonomic classification.</title>
        <authorList>
            <person name="Goeker M."/>
        </authorList>
    </citation>
    <scope>NUCLEOTIDE SEQUENCE [LARGE SCALE GENOMIC DNA]</scope>
    <source>
        <strain evidence="10 11">DSM 7466</strain>
    </source>
</reference>
<dbReference type="Gene3D" id="3.20.20.70">
    <property type="entry name" value="Aldolase class I"/>
    <property type="match status" value="1"/>
</dbReference>